<gene>
    <name evidence="3" type="ORF">LMS43_11815</name>
</gene>
<evidence type="ECO:0000259" key="2">
    <source>
        <dbReference type="Pfam" id="PF01321"/>
    </source>
</evidence>
<evidence type="ECO:0000313" key="4">
    <source>
        <dbReference type="Proteomes" id="UP001168613"/>
    </source>
</evidence>
<dbReference type="SUPFAM" id="SSF53092">
    <property type="entry name" value="Creatinase/prolidase N-terminal domain"/>
    <property type="match status" value="1"/>
</dbReference>
<comment type="caution">
    <text evidence="3">The sequence shown here is derived from an EMBL/GenBank/DDBJ whole genome shotgun (WGS) entry which is preliminary data.</text>
</comment>
<dbReference type="EMBL" id="JAJHNU010000003">
    <property type="protein sequence ID" value="MDN4121974.1"/>
    <property type="molecule type" value="Genomic_DNA"/>
</dbReference>
<feature type="domain" description="Creatinase N-terminal" evidence="2">
    <location>
        <begin position="9"/>
        <end position="138"/>
    </location>
</feature>
<name>A0ABT8EL08_9BURK</name>
<proteinExistence type="predicted"/>
<protein>
    <submittedName>
        <fullName evidence="3">Xaa-Pro peptidase family protein</fullName>
    </submittedName>
</protein>
<feature type="domain" description="Peptidase M24" evidence="1">
    <location>
        <begin position="156"/>
        <end position="365"/>
    </location>
</feature>
<keyword evidence="4" id="KW-1185">Reference proteome</keyword>
<dbReference type="InterPro" id="IPR029149">
    <property type="entry name" value="Creatin/AminoP/Spt16_N"/>
</dbReference>
<evidence type="ECO:0000313" key="3">
    <source>
        <dbReference type="EMBL" id="MDN4121974.1"/>
    </source>
</evidence>
<dbReference type="Pfam" id="PF00557">
    <property type="entry name" value="Peptidase_M24"/>
    <property type="match status" value="1"/>
</dbReference>
<dbReference type="InterPro" id="IPR050659">
    <property type="entry name" value="Peptidase_M24B"/>
</dbReference>
<dbReference type="Gene3D" id="3.90.230.10">
    <property type="entry name" value="Creatinase/methionine aminopeptidase superfamily"/>
    <property type="match status" value="1"/>
</dbReference>
<reference evidence="3" key="1">
    <citation type="submission" date="2021-11" db="EMBL/GenBank/DDBJ databases">
        <title>Draft genome sequence of Alcaligenes endophyticus type strain CCUG 75668T.</title>
        <authorList>
            <person name="Salva-Serra F."/>
            <person name="Duran R.E."/>
            <person name="Seeger M."/>
            <person name="Moore E.R.B."/>
            <person name="Jaen-Luchoro D."/>
        </authorList>
    </citation>
    <scope>NUCLEOTIDE SEQUENCE</scope>
    <source>
        <strain evidence="3">CCUG 75668</strain>
    </source>
</reference>
<dbReference type="InterPro" id="IPR000994">
    <property type="entry name" value="Pept_M24"/>
</dbReference>
<accession>A0ABT8EL08</accession>
<dbReference type="PANTHER" id="PTHR46112:SF2">
    <property type="entry name" value="XAA-PRO AMINOPEPTIDASE P-RELATED"/>
    <property type="match status" value="1"/>
</dbReference>
<dbReference type="CDD" id="cd01066">
    <property type="entry name" value="APP_MetAP"/>
    <property type="match status" value="1"/>
</dbReference>
<dbReference type="Pfam" id="PF01321">
    <property type="entry name" value="Creatinase_N"/>
    <property type="match status" value="1"/>
</dbReference>
<dbReference type="InterPro" id="IPR000587">
    <property type="entry name" value="Creatinase_N"/>
</dbReference>
<dbReference type="PANTHER" id="PTHR46112">
    <property type="entry name" value="AMINOPEPTIDASE"/>
    <property type="match status" value="1"/>
</dbReference>
<dbReference type="Gene3D" id="3.40.350.10">
    <property type="entry name" value="Creatinase/prolidase N-terminal domain"/>
    <property type="match status" value="1"/>
</dbReference>
<dbReference type="RefSeq" id="WP_266123020.1">
    <property type="nucleotide sequence ID" value="NZ_JAJHNU010000003.1"/>
</dbReference>
<evidence type="ECO:0000259" key="1">
    <source>
        <dbReference type="Pfam" id="PF00557"/>
    </source>
</evidence>
<dbReference type="InterPro" id="IPR036005">
    <property type="entry name" value="Creatinase/aminopeptidase-like"/>
</dbReference>
<dbReference type="Proteomes" id="UP001168613">
    <property type="component" value="Unassembled WGS sequence"/>
</dbReference>
<organism evidence="3 4">
    <name type="scientific">Alcaligenes endophyticus</name>
    <dbReference type="NCBI Taxonomy" id="1929088"/>
    <lineage>
        <taxon>Bacteria</taxon>
        <taxon>Pseudomonadati</taxon>
        <taxon>Pseudomonadota</taxon>
        <taxon>Betaproteobacteria</taxon>
        <taxon>Burkholderiales</taxon>
        <taxon>Alcaligenaceae</taxon>
        <taxon>Alcaligenes</taxon>
    </lineage>
</organism>
<sequence>MQAINFDQRRQRVAQSAAKHGFDAYLGTRQAGLHYLNGAFMPWRGAVLVTASGECEFIYWAMDASRIREEGDSKAIFEFTFANFPQVIKERLEAHGLSEGRIGVDLVHPGAAQIAPGMLTAGEYLELKATLPQAQIENGVDILDEVMLIKDQAEIERLRWAAEVSDYGFEQGLAAIREGVTENEVAGVIEAAIRRKGSTWSWAITGGTEVGSGLRTGFLRGVSQQATDKKIQAQEFVILDLHPMLDLYLADMAVPAFLGTPDKQQQHLIDCWEEVVATMLASLQPGRPIAECVQQGIQVFEKYGLSDYGLPLFGHGLGTCARTRPFINLNSKDVVTPGMVIALGTHLYQPGVGGMRLEYPVLLTEQGAEPLVRTPAKVHVINA</sequence>
<dbReference type="SUPFAM" id="SSF55920">
    <property type="entry name" value="Creatinase/aminopeptidase"/>
    <property type="match status" value="1"/>
</dbReference>